<dbReference type="AlphaFoldDB" id="A0A964E460"/>
<name>A0A964E460_9PROT</name>
<gene>
    <name evidence="2" type="ORF">ACELLULO517_12865</name>
</gene>
<reference evidence="2 3" key="1">
    <citation type="journal article" date="2021" name="Microorganisms">
        <title>Acidisoma silvae sp. nov. and Acidisomacellulosilytica sp. nov., Two Acidophilic Bacteria Isolated from Decaying Wood, Hydrolyzing Cellulose and Producing Poly-3-hydroxybutyrate.</title>
        <authorList>
            <person name="Mieszkin S."/>
            <person name="Pouder E."/>
            <person name="Uroz S."/>
            <person name="Simon-Colin C."/>
            <person name="Alain K."/>
        </authorList>
    </citation>
    <scope>NUCLEOTIDE SEQUENCE [LARGE SCALE GENOMIC DNA]</scope>
    <source>
        <strain evidence="2 3">HW T5.17</strain>
    </source>
</reference>
<feature type="domain" description="MaoC-like" evidence="1">
    <location>
        <begin position="18"/>
        <end position="116"/>
    </location>
</feature>
<dbReference type="InterPro" id="IPR052342">
    <property type="entry name" value="MCH/BMMD"/>
</dbReference>
<dbReference type="Gene3D" id="3.10.129.10">
    <property type="entry name" value="Hotdog Thioesterase"/>
    <property type="match status" value="1"/>
</dbReference>
<dbReference type="InterPro" id="IPR002539">
    <property type="entry name" value="MaoC-like_dom"/>
</dbReference>
<dbReference type="EMBL" id="JAESVA010000004">
    <property type="protein sequence ID" value="MCB8881131.1"/>
    <property type="molecule type" value="Genomic_DNA"/>
</dbReference>
<sequence>MTESRQTMSPDRYYEDYAIGDTRKTTGRTITETDFVVHAGHTGDFFPHHMDAEFAKSTPFGQRIAHGTMTFAIGIGLTASEINPKAFTYGYDRLRFPKPVFIGDTLHTQLTISAKEPDPKRDGFGRVVESCRVINQRGETVLACDHILLVERKPAD</sequence>
<dbReference type="SUPFAM" id="SSF54637">
    <property type="entry name" value="Thioesterase/thiol ester dehydrase-isomerase"/>
    <property type="match status" value="1"/>
</dbReference>
<keyword evidence="3" id="KW-1185">Reference proteome</keyword>
<proteinExistence type="predicted"/>
<protein>
    <recommendedName>
        <fullName evidence="1">MaoC-like domain-containing protein</fullName>
    </recommendedName>
</protein>
<evidence type="ECO:0000259" key="1">
    <source>
        <dbReference type="Pfam" id="PF01575"/>
    </source>
</evidence>
<comment type="caution">
    <text evidence="2">The sequence shown here is derived from an EMBL/GenBank/DDBJ whole genome shotgun (WGS) entry which is preliminary data.</text>
</comment>
<dbReference type="RefSeq" id="WP_227307804.1">
    <property type="nucleotide sequence ID" value="NZ_JAESVA010000004.1"/>
</dbReference>
<organism evidence="2 3">
    <name type="scientific">Acidisoma cellulosilyticum</name>
    <dbReference type="NCBI Taxonomy" id="2802395"/>
    <lineage>
        <taxon>Bacteria</taxon>
        <taxon>Pseudomonadati</taxon>
        <taxon>Pseudomonadota</taxon>
        <taxon>Alphaproteobacteria</taxon>
        <taxon>Acetobacterales</taxon>
        <taxon>Acidocellaceae</taxon>
        <taxon>Acidisoma</taxon>
    </lineage>
</organism>
<evidence type="ECO:0000313" key="3">
    <source>
        <dbReference type="Proteomes" id="UP000721844"/>
    </source>
</evidence>
<evidence type="ECO:0000313" key="2">
    <source>
        <dbReference type="EMBL" id="MCB8881131.1"/>
    </source>
</evidence>
<dbReference type="Pfam" id="PF01575">
    <property type="entry name" value="MaoC_dehydratas"/>
    <property type="match status" value="1"/>
</dbReference>
<dbReference type="Proteomes" id="UP000721844">
    <property type="component" value="Unassembled WGS sequence"/>
</dbReference>
<accession>A0A964E460</accession>
<dbReference type="PANTHER" id="PTHR43664">
    <property type="entry name" value="MONOAMINE OXIDASE-RELATED"/>
    <property type="match status" value="1"/>
</dbReference>
<dbReference type="InterPro" id="IPR029069">
    <property type="entry name" value="HotDog_dom_sf"/>
</dbReference>
<dbReference type="PANTHER" id="PTHR43664:SF1">
    <property type="entry name" value="BETA-METHYLMALYL-COA DEHYDRATASE"/>
    <property type="match status" value="1"/>
</dbReference>